<dbReference type="KEGG" id="lrs:PX52LOC_07362"/>
<dbReference type="FunFam" id="1.10.10.10:FF:000001">
    <property type="entry name" value="LysR family transcriptional regulator"/>
    <property type="match status" value="1"/>
</dbReference>
<evidence type="ECO:0000256" key="3">
    <source>
        <dbReference type="ARBA" id="ARBA00023125"/>
    </source>
</evidence>
<dbReference type="GO" id="GO:0032993">
    <property type="term" value="C:protein-DNA complex"/>
    <property type="evidence" value="ECO:0007669"/>
    <property type="project" value="TreeGrafter"/>
</dbReference>
<organism evidence="6 7">
    <name type="scientific">Limnoglobus roseus</name>
    <dbReference type="NCBI Taxonomy" id="2598579"/>
    <lineage>
        <taxon>Bacteria</taxon>
        <taxon>Pseudomonadati</taxon>
        <taxon>Planctomycetota</taxon>
        <taxon>Planctomycetia</taxon>
        <taxon>Gemmatales</taxon>
        <taxon>Gemmataceae</taxon>
        <taxon>Limnoglobus</taxon>
    </lineage>
</organism>
<keyword evidence="3" id="KW-0238">DNA-binding</keyword>
<dbReference type="PRINTS" id="PR00039">
    <property type="entry name" value="HTHLYSR"/>
</dbReference>
<dbReference type="PANTHER" id="PTHR30346:SF0">
    <property type="entry name" value="HCA OPERON TRANSCRIPTIONAL ACTIVATOR HCAR"/>
    <property type="match status" value="1"/>
</dbReference>
<evidence type="ECO:0000256" key="4">
    <source>
        <dbReference type="ARBA" id="ARBA00023163"/>
    </source>
</evidence>
<dbReference type="GO" id="GO:0003700">
    <property type="term" value="F:DNA-binding transcription factor activity"/>
    <property type="evidence" value="ECO:0007669"/>
    <property type="project" value="InterPro"/>
</dbReference>
<dbReference type="PROSITE" id="PS50931">
    <property type="entry name" value="HTH_LYSR"/>
    <property type="match status" value="1"/>
</dbReference>
<dbReference type="Proteomes" id="UP000324974">
    <property type="component" value="Chromosome"/>
</dbReference>
<proteinExistence type="inferred from homology"/>
<dbReference type="RefSeq" id="WP_246173821.1">
    <property type="nucleotide sequence ID" value="NZ_CP042425.1"/>
</dbReference>
<dbReference type="EMBL" id="CP042425">
    <property type="protein sequence ID" value="QEL20270.1"/>
    <property type="molecule type" value="Genomic_DNA"/>
</dbReference>
<evidence type="ECO:0000256" key="2">
    <source>
        <dbReference type="ARBA" id="ARBA00023015"/>
    </source>
</evidence>
<evidence type="ECO:0000313" key="6">
    <source>
        <dbReference type="EMBL" id="QEL20270.1"/>
    </source>
</evidence>
<sequence length="290" mass="31634">MNQLRYFAALARLGNFTRAAAACHVSQPTLSQQVAKLERELDQSLFDRRGRGATLTDAGRALLEKVEHALALLDNAKVSVRSAGHAERLTVAAIPTIAPYLLPEVLVRFATAHPAAHVEVREYTTDECLAHLTNGELDLAVLALPVRGDHLAAETLFTEELLLAVPAKHALAKKRQVRLTDLTDEPFVLLHEAHCLSGQALGFCARHALAPLVTAQLHQLGTVLELVRLGQGVSLVPAMAAKKDRSGGRVYKPIFGEKPMRTLGVVWSKLRFRSPLFDAFVGELRKSSKT</sequence>
<keyword evidence="4" id="KW-0804">Transcription</keyword>
<evidence type="ECO:0000259" key="5">
    <source>
        <dbReference type="PROSITE" id="PS50931"/>
    </source>
</evidence>
<reference evidence="7" key="1">
    <citation type="submission" date="2019-08" db="EMBL/GenBank/DDBJ databases">
        <title>Limnoglobus roseus gen. nov., sp. nov., a novel freshwater planctomycete with a giant genome from the family Gemmataceae.</title>
        <authorList>
            <person name="Kulichevskaya I.S."/>
            <person name="Naumoff D.G."/>
            <person name="Miroshnikov K."/>
            <person name="Ivanova A."/>
            <person name="Philippov D.A."/>
            <person name="Hakobyan A."/>
            <person name="Rijpstra I.C."/>
            <person name="Sinninghe Damste J.S."/>
            <person name="Liesack W."/>
            <person name="Dedysh S.N."/>
        </authorList>
    </citation>
    <scope>NUCLEOTIDE SEQUENCE [LARGE SCALE GENOMIC DNA]</scope>
    <source>
        <strain evidence="7">PX52</strain>
    </source>
</reference>
<dbReference type="AlphaFoldDB" id="A0A5C1AMQ7"/>
<dbReference type="InterPro" id="IPR000847">
    <property type="entry name" value="LysR_HTH_N"/>
</dbReference>
<dbReference type="InterPro" id="IPR005119">
    <property type="entry name" value="LysR_subst-bd"/>
</dbReference>
<name>A0A5C1AMQ7_9BACT</name>
<dbReference type="Gene3D" id="3.40.190.10">
    <property type="entry name" value="Periplasmic binding protein-like II"/>
    <property type="match status" value="2"/>
</dbReference>
<dbReference type="Pfam" id="PF00126">
    <property type="entry name" value="HTH_1"/>
    <property type="match status" value="1"/>
</dbReference>
<evidence type="ECO:0000256" key="1">
    <source>
        <dbReference type="ARBA" id="ARBA00009437"/>
    </source>
</evidence>
<comment type="similarity">
    <text evidence="1">Belongs to the LysR transcriptional regulatory family.</text>
</comment>
<protein>
    <submittedName>
        <fullName evidence="6">LysR family transcriptional regulator</fullName>
    </submittedName>
</protein>
<feature type="domain" description="HTH lysR-type" evidence="5">
    <location>
        <begin position="1"/>
        <end position="56"/>
    </location>
</feature>
<dbReference type="Gene3D" id="1.10.10.10">
    <property type="entry name" value="Winged helix-like DNA-binding domain superfamily/Winged helix DNA-binding domain"/>
    <property type="match status" value="1"/>
</dbReference>
<dbReference type="PANTHER" id="PTHR30346">
    <property type="entry name" value="TRANSCRIPTIONAL DUAL REGULATOR HCAR-RELATED"/>
    <property type="match status" value="1"/>
</dbReference>
<dbReference type="CDD" id="cd05466">
    <property type="entry name" value="PBP2_LTTR_substrate"/>
    <property type="match status" value="1"/>
</dbReference>
<accession>A0A5C1AMQ7</accession>
<dbReference type="SUPFAM" id="SSF46785">
    <property type="entry name" value="Winged helix' DNA-binding domain"/>
    <property type="match status" value="1"/>
</dbReference>
<dbReference type="InterPro" id="IPR036388">
    <property type="entry name" value="WH-like_DNA-bd_sf"/>
</dbReference>
<dbReference type="Pfam" id="PF03466">
    <property type="entry name" value="LysR_substrate"/>
    <property type="match status" value="1"/>
</dbReference>
<gene>
    <name evidence="6" type="ORF">PX52LOC_07362</name>
</gene>
<evidence type="ECO:0000313" key="7">
    <source>
        <dbReference type="Proteomes" id="UP000324974"/>
    </source>
</evidence>
<dbReference type="GO" id="GO:0003677">
    <property type="term" value="F:DNA binding"/>
    <property type="evidence" value="ECO:0007669"/>
    <property type="project" value="UniProtKB-KW"/>
</dbReference>
<keyword evidence="7" id="KW-1185">Reference proteome</keyword>
<dbReference type="InterPro" id="IPR036390">
    <property type="entry name" value="WH_DNA-bd_sf"/>
</dbReference>
<keyword evidence="2" id="KW-0805">Transcription regulation</keyword>
<dbReference type="SUPFAM" id="SSF53850">
    <property type="entry name" value="Periplasmic binding protein-like II"/>
    <property type="match status" value="1"/>
</dbReference>